<dbReference type="AlphaFoldDB" id="A0A4U7KR21"/>
<protein>
    <submittedName>
        <fullName evidence="2">Uncharacterized protein</fullName>
    </submittedName>
</protein>
<sequence length="245" mass="27372">MVEGSPALSETSQGTNTPTSSTFPASPTIYQGLTAESTADSDKKSQAKIAVHHHRTKLQRNVLNEVVTSLQGAYKHCRRQRSNQVNAECVEQYSLVVSQLGQLDMQEPQDPLAFETWMAENDPCSSANNSSVMIPGETKEMRKNRQKAESKMRMRRKEVVQFAALTMYAKMAYDHVEVGEVEASAEALVSKSLAQVFLEHREDWGTLIALEKRLFHTVRVKLGLQELFVKKLAERLSKMSPASTA</sequence>
<dbReference type="EMBL" id="SRRM01000014">
    <property type="protein sequence ID" value="TKY86975.1"/>
    <property type="molecule type" value="Genomic_DNA"/>
</dbReference>
<feature type="compositionally biased region" description="Low complexity" evidence="1">
    <location>
        <begin position="15"/>
        <end position="27"/>
    </location>
</feature>
<dbReference type="GeneID" id="40726547"/>
<evidence type="ECO:0000313" key="3">
    <source>
        <dbReference type="Proteomes" id="UP000306050"/>
    </source>
</evidence>
<name>A0A4U7KR21_9BASI</name>
<accession>A0A4U7KR21</accession>
<evidence type="ECO:0000256" key="1">
    <source>
        <dbReference type="SAM" id="MobiDB-lite"/>
    </source>
</evidence>
<evidence type="ECO:0000313" key="2">
    <source>
        <dbReference type="EMBL" id="TKY86975.1"/>
    </source>
</evidence>
<gene>
    <name evidence="2" type="ORF">EX895_003652</name>
</gene>
<dbReference type="KEGG" id="sgra:EX895_003652"/>
<comment type="caution">
    <text evidence="2">The sequence shown here is derived from an EMBL/GenBank/DDBJ whole genome shotgun (WGS) entry which is preliminary data.</text>
</comment>
<dbReference type="OrthoDB" id="2556336at2759"/>
<reference evidence="2 3" key="1">
    <citation type="submission" date="2019-05" db="EMBL/GenBank/DDBJ databases">
        <title>Sporisorium graminicola CBS 10092 draft sequencing and annotation.</title>
        <authorList>
            <person name="Solano-Gonzalez S."/>
            <person name="Caddick M.X."/>
            <person name="Darby A."/>
        </authorList>
    </citation>
    <scope>NUCLEOTIDE SEQUENCE [LARGE SCALE GENOMIC DNA]</scope>
    <source>
        <strain evidence="2 3">CBS 10092</strain>
    </source>
</reference>
<dbReference type="Proteomes" id="UP000306050">
    <property type="component" value="Chromosome SGRAM_22"/>
</dbReference>
<dbReference type="RefSeq" id="XP_029738960.1">
    <property type="nucleotide sequence ID" value="XM_029884250.1"/>
</dbReference>
<proteinExistence type="predicted"/>
<feature type="region of interest" description="Disordered" evidence="1">
    <location>
        <begin position="1"/>
        <end position="27"/>
    </location>
</feature>
<keyword evidence="3" id="KW-1185">Reference proteome</keyword>
<organism evidence="2 3">
    <name type="scientific">Sporisorium graminicola</name>
    <dbReference type="NCBI Taxonomy" id="280036"/>
    <lineage>
        <taxon>Eukaryota</taxon>
        <taxon>Fungi</taxon>
        <taxon>Dikarya</taxon>
        <taxon>Basidiomycota</taxon>
        <taxon>Ustilaginomycotina</taxon>
        <taxon>Ustilaginomycetes</taxon>
        <taxon>Ustilaginales</taxon>
        <taxon>Ustilaginaceae</taxon>
        <taxon>Sporisorium</taxon>
    </lineage>
</organism>